<comment type="similarity">
    <text evidence="1">Belongs to the UPF0213 family.</text>
</comment>
<dbReference type="PANTHER" id="PTHR34477:SF1">
    <property type="entry name" value="UPF0213 PROTEIN YHBQ"/>
    <property type="match status" value="1"/>
</dbReference>
<dbReference type="AlphaFoldDB" id="A0A1F7I697"/>
<feature type="domain" description="GIY-YIG" evidence="2">
    <location>
        <begin position="17"/>
        <end position="93"/>
    </location>
</feature>
<dbReference type="PANTHER" id="PTHR34477">
    <property type="entry name" value="UPF0213 PROTEIN YHBQ"/>
    <property type="match status" value="1"/>
</dbReference>
<dbReference type="Gene3D" id="3.40.1440.10">
    <property type="entry name" value="GIY-YIG endonuclease"/>
    <property type="match status" value="1"/>
</dbReference>
<dbReference type="EMBL" id="MGAE01000038">
    <property type="protein sequence ID" value="OGK38898.1"/>
    <property type="molecule type" value="Genomic_DNA"/>
</dbReference>
<organism evidence="3 4">
    <name type="scientific">Candidatus Roizmanbacteria bacterium RIFCSPHIGHO2_12_FULL_44_10</name>
    <dbReference type="NCBI Taxonomy" id="1802054"/>
    <lineage>
        <taxon>Bacteria</taxon>
        <taxon>Candidatus Roizmaniibacteriota</taxon>
    </lineage>
</organism>
<dbReference type="InterPro" id="IPR050190">
    <property type="entry name" value="UPF0213_domain"/>
</dbReference>
<dbReference type="SUPFAM" id="SSF82771">
    <property type="entry name" value="GIY-YIG endonuclease"/>
    <property type="match status" value="1"/>
</dbReference>
<dbReference type="PROSITE" id="PS50164">
    <property type="entry name" value="GIY_YIG"/>
    <property type="match status" value="1"/>
</dbReference>
<accession>A0A1F7I697</accession>
<evidence type="ECO:0000259" key="2">
    <source>
        <dbReference type="PROSITE" id="PS50164"/>
    </source>
</evidence>
<protein>
    <recommendedName>
        <fullName evidence="2">GIY-YIG domain-containing protein</fullName>
    </recommendedName>
</protein>
<dbReference type="Pfam" id="PF01541">
    <property type="entry name" value="GIY-YIG"/>
    <property type="match status" value="1"/>
</dbReference>
<dbReference type="InterPro" id="IPR035901">
    <property type="entry name" value="GIY-YIG_endonuc_sf"/>
</dbReference>
<dbReference type="InterPro" id="IPR000305">
    <property type="entry name" value="GIY-YIG_endonuc"/>
</dbReference>
<dbReference type="Proteomes" id="UP000179024">
    <property type="component" value="Unassembled WGS sequence"/>
</dbReference>
<evidence type="ECO:0000313" key="4">
    <source>
        <dbReference type="Proteomes" id="UP000179024"/>
    </source>
</evidence>
<evidence type="ECO:0000256" key="1">
    <source>
        <dbReference type="ARBA" id="ARBA00007435"/>
    </source>
</evidence>
<reference evidence="3 4" key="1">
    <citation type="journal article" date="2016" name="Nat. Commun.">
        <title>Thousands of microbial genomes shed light on interconnected biogeochemical processes in an aquifer system.</title>
        <authorList>
            <person name="Anantharaman K."/>
            <person name="Brown C.T."/>
            <person name="Hug L.A."/>
            <person name="Sharon I."/>
            <person name="Castelle C.J."/>
            <person name="Probst A.J."/>
            <person name="Thomas B.C."/>
            <person name="Singh A."/>
            <person name="Wilkins M.J."/>
            <person name="Karaoz U."/>
            <person name="Brodie E.L."/>
            <person name="Williams K.H."/>
            <person name="Hubbard S.S."/>
            <person name="Banfield J.F."/>
        </authorList>
    </citation>
    <scope>NUCLEOTIDE SEQUENCE [LARGE SCALE GENOMIC DNA]</scope>
</reference>
<sequence length="103" mass="12581">MVEQPRLSRGWLWVRRRDMYLYLLENQDSGVYYIGVTKDIEERVRYHNGSNRHFTGKQHGEWKLMSSKYFSDAKEARKQEKRLKKVRNKQYITWYFTAQDQGA</sequence>
<evidence type="ECO:0000313" key="3">
    <source>
        <dbReference type="EMBL" id="OGK38898.1"/>
    </source>
</evidence>
<comment type="caution">
    <text evidence="3">The sequence shown here is derived from an EMBL/GenBank/DDBJ whole genome shotgun (WGS) entry which is preliminary data.</text>
</comment>
<name>A0A1F7I697_9BACT</name>
<gene>
    <name evidence="3" type="ORF">A3F34_01975</name>
</gene>
<proteinExistence type="inferred from homology"/>